<keyword evidence="1" id="KW-0472">Membrane</keyword>
<dbReference type="AlphaFoldDB" id="A0A318XHJ3"/>
<keyword evidence="3" id="KW-1185">Reference proteome</keyword>
<sequence>MDNTKKYFVIGFYVLINLFIILFTRNLIYSINSIGITSIALGFIYRFLPQLFGSKYKKDLFIFPISAGVICILLVNIIY</sequence>
<organism evidence="2 3">
    <name type="scientific">Ruminiclostridium sufflavum DSM 19573</name>
    <dbReference type="NCBI Taxonomy" id="1121337"/>
    <lineage>
        <taxon>Bacteria</taxon>
        <taxon>Bacillati</taxon>
        <taxon>Bacillota</taxon>
        <taxon>Clostridia</taxon>
        <taxon>Eubacteriales</taxon>
        <taxon>Oscillospiraceae</taxon>
        <taxon>Ruminiclostridium</taxon>
    </lineage>
</organism>
<name>A0A318XHJ3_9FIRM</name>
<evidence type="ECO:0000313" key="3">
    <source>
        <dbReference type="Proteomes" id="UP000248132"/>
    </source>
</evidence>
<keyword evidence="1" id="KW-1133">Transmembrane helix</keyword>
<keyword evidence="1" id="KW-0812">Transmembrane</keyword>
<protein>
    <submittedName>
        <fullName evidence="2">Uncharacterized protein</fullName>
    </submittedName>
</protein>
<evidence type="ECO:0000256" key="1">
    <source>
        <dbReference type="SAM" id="Phobius"/>
    </source>
</evidence>
<dbReference type="Proteomes" id="UP000248132">
    <property type="component" value="Unassembled WGS sequence"/>
</dbReference>
<accession>A0A318XHJ3</accession>
<feature type="transmembrane region" description="Helical" evidence="1">
    <location>
        <begin position="60"/>
        <end position="78"/>
    </location>
</feature>
<reference evidence="2 3" key="1">
    <citation type="submission" date="2018-06" db="EMBL/GenBank/DDBJ databases">
        <title>Genomic Encyclopedia of Type Strains, Phase I: the one thousand microbial genomes (KMG-I) project.</title>
        <authorList>
            <person name="Kyrpides N."/>
        </authorList>
    </citation>
    <scope>NUCLEOTIDE SEQUENCE [LARGE SCALE GENOMIC DNA]</scope>
    <source>
        <strain evidence="2 3">DSM 19573</strain>
    </source>
</reference>
<comment type="caution">
    <text evidence="2">The sequence shown here is derived from an EMBL/GenBank/DDBJ whole genome shotgun (WGS) entry which is preliminary data.</text>
</comment>
<feature type="transmembrane region" description="Helical" evidence="1">
    <location>
        <begin position="29"/>
        <end position="48"/>
    </location>
</feature>
<evidence type="ECO:0000313" key="2">
    <source>
        <dbReference type="EMBL" id="PYG84331.1"/>
    </source>
</evidence>
<proteinExistence type="predicted"/>
<gene>
    <name evidence="2" type="ORF">LY28_03645</name>
</gene>
<dbReference type="EMBL" id="QKMR01000033">
    <property type="protein sequence ID" value="PYG84331.1"/>
    <property type="molecule type" value="Genomic_DNA"/>
</dbReference>
<feature type="transmembrane region" description="Helical" evidence="1">
    <location>
        <begin position="7"/>
        <end position="23"/>
    </location>
</feature>